<dbReference type="Proteomes" id="UP000186216">
    <property type="component" value="Unassembled WGS sequence"/>
</dbReference>
<dbReference type="SUPFAM" id="SSF48403">
    <property type="entry name" value="Ankyrin repeat"/>
    <property type="match status" value="1"/>
</dbReference>
<gene>
    <name evidence="3" type="ORF">JHX88_18140</name>
    <name evidence="2" type="ORF">SAMN05421772_11725</name>
</gene>
<keyword evidence="1" id="KW-0040">ANK repeat</keyword>
<dbReference type="PROSITE" id="PS50088">
    <property type="entry name" value="ANK_REPEAT"/>
    <property type="match status" value="1"/>
</dbReference>
<evidence type="ECO:0000313" key="4">
    <source>
        <dbReference type="Proteomes" id="UP000186216"/>
    </source>
</evidence>
<evidence type="ECO:0000256" key="1">
    <source>
        <dbReference type="PROSITE-ProRule" id="PRU00023"/>
    </source>
</evidence>
<organism evidence="2 4">
    <name type="scientific">Paracoccus saliphilus</name>
    <dbReference type="NCBI Taxonomy" id="405559"/>
    <lineage>
        <taxon>Bacteria</taxon>
        <taxon>Pseudomonadati</taxon>
        <taxon>Pseudomonadota</taxon>
        <taxon>Alphaproteobacteria</taxon>
        <taxon>Rhodobacterales</taxon>
        <taxon>Paracoccaceae</taxon>
        <taxon>Paracoccus</taxon>
    </lineage>
</organism>
<reference evidence="2 4" key="1">
    <citation type="submission" date="2017-01" db="EMBL/GenBank/DDBJ databases">
        <authorList>
            <person name="Varghese N."/>
            <person name="Submissions S."/>
        </authorList>
    </citation>
    <scope>NUCLEOTIDE SEQUENCE [LARGE SCALE GENOMIC DNA]</scope>
    <source>
        <strain evidence="2 4">DSM 18447</strain>
    </source>
</reference>
<dbReference type="RefSeq" id="WP_076527865.1">
    <property type="nucleotide sequence ID" value="NZ_CP067140.1"/>
</dbReference>
<dbReference type="InterPro" id="IPR036770">
    <property type="entry name" value="Ankyrin_rpt-contain_sf"/>
</dbReference>
<dbReference type="Gene3D" id="1.25.40.20">
    <property type="entry name" value="Ankyrin repeat-containing domain"/>
    <property type="match status" value="1"/>
</dbReference>
<dbReference type="InterPro" id="IPR002110">
    <property type="entry name" value="Ankyrin_rpt"/>
</dbReference>
<dbReference type="Pfam" id="PF12796">
    <property type="entry name" value="Ank_2"/>
    <property type="match status" value="1"/>
</dbReference>
<name>A0AA46A770_9RHOB</name>
<evidence type="ECO:0000313" key="2">
    <source>
        <dbReference type="EMBL" id="SIT09041.1"/>
    </source>
</evidence>
<feature type="repeat" description="ANK" evidence="1">
    <location>
        <begin position="31"/>
        <end position="57"/>
    </location>
</feature>
<evidence type="ECO:0000313" key="3">
    <source>
        <dbReference type="EMBL" id="WCR02736.1"/>
    </source>
</evidence>
<accession>A0AA46A770</accession>
<dbReference type="EMBL" id="CP067140">
    <property type="protein sequence ID" value="WCR02736.1"/>
    <property type="molecule type" value="Genomic_DNA"/>
</dbReference>
<proteinExistence type="predicted"/>
<dbReference type="PROSITE" id="PS50297">
    <property type="entry name" value="ANK_REP_REGION"/>
    <property type="match status" value="1"/>
</dbReference>
<protein>
    <submittedName>
        <fullName evidence="3">Ankyrin repeat domain-containing protein</fullName>
    </submittedName>
</protein>
<evidence type="ECO:0000313" key="5">
    <source>
        <dbReference type="Proteomes" id="UP001215549"/>
    </source>
</evidence>
<dbReference type="EMBL" id="FTOU01000017">
    <property type="protein sequence ID" value="SIT09041.1"/>
    <property type="molecule type" value="Genomic_DNA"/>
</dbReference>
<dbReference type="Proteomes" id="UP001215549">
    <property type="component" value="Chromosome"/>
</dbReference>
<keyword evidence="5" id="KW-1185">Reference proteome</keyword>
<sequence>MRHETAIRAGDRATVTGILREGTDPNHSGPEGLSPLMVAAGLGQLNMVKILLTAGANGLAIEPHRTPRHFTRLPCRAMTPLHDAV</sequence>
<dbReference type="AlphaFoldDB" id="A0AA46A770"/>
<reference evidence="3 5" key="2">
    <citation type="submission" date="2021-01" db="EMBL/GenBank/DDBJ databases">
        <title>Biogeographic distribution of Paracoccus.</title>
        <authorList>
            <person name="Hollensteiner J."/>
            <person name="Leineberger J."/>
            <person name="Brinkhoff T."/>
            <person name="Daniel R."/>
        </authorList>
    </citation>
    <scope>NUCLEOTIDE SEQUENCE [LARGE SCALE GENOMIC DNA]</scope>
    <source>
        <strain evidence="3 5">DSM 18447</strain>
    </source>
</reference>